<dbReference type="EMBL" id="CZRL01000032">
    <property type="protein sequence ID" value="CUS50574.1"/>
    <property type="molecule type" value="Genomic_DNA"/>
</dbReference>
<sequence length="213" mass="23377">MIRSSLVLLSLIGLIIAGPKSQALDNFEIEAGGFWSLVDRVDLLDPRIETNVLGAYGALWWNQTWGLRGALHRVPADHVDKAPNDQLQVDFQHRLQSPVSNSYLSAGLGWEKNRFGSQGSLSGLRLSAGGRAHLAGVVSVYGNAGWSPNLKHLGTRQDVSTISVETGLVIEPMPFISLRAAYRYHLTDYTDSVTGHDRREVTDGFRFGGGIHW</sequence>
<organism evidence="1">
    <name type="scientific">hydrothermal vent metagenome</name>
    <dbReference type="NCBI Taxonomy" id="652676"/>
    <lineage>
        <taxon>unclassified sequences</taxon>
        <taxon>metagenomes</taxon>
        <taxon>ecological metagenomes</taxon>
    </lineage>
</organism>
<proteinExistence type="predicted"/>
<reference evidence="1" key="1">
    <citation type="submission" date="2015-10" db="EMBL/GenBank/DDBJ databases">
        <authorList>
            <person name="Gilbert D.G."/>
        </authorList>
    </citation>
    <scope>NUCLEOTIDE SEQUENCE</scope>
</reference>
<gene>
    <name evidence="1" type="ORF">MGWOODY_XGa136</name>
</gene>
<evidence type="ECO:0000313" key="1">
    <source>
        <dbReference type="EMBL" id="CUS50574.1"/>
    </source>
</evidence>
<protein>
    <recommendedName>
        <fullName evidence="2">Outer membrane protein beta-barrel domain-containing protein</fullName>
    </recommendedName>
</protein>
<dbReference type="AlphaFoldDB" id="A0A160TR17"/>
<name>A0A160TR17_9ZZZZ</name>
<evidence type="ECO:0008006" key="2">
    <source>
        <dbReference type="Google" id="ProtNLM"/>
    </source>
</evidence>
<accession>A0A160TR17</accession>